<evidence type="ECO:0000313" key="2">
    <source>
        <dbReference type="EMBL" id="KAJ6702156.1"/>
    </source>
</evidence>
<dbReference type="PANTHER" id="PTHR34119">
    <property type="entry name" value="HYDROXYPROLINE-RICH GLYCOPROTEIN-LIKE"/>
    <property type="match status" value="1"/>
</dbReference>
<name>A0A9Q0Q961_9ROSI</name>
<evidence type="ECO:0000313" key="3">
    <source>
        <dbReference type="Proteomes" id="UP001151752"/>
    </source>
</evidence>
<reference evidence="2" key="2">
    <citation type="journal article" date="2023" name="Int. J. Mol. Sci.">
        <title>De Novo Assembly and Annotation of 11 Diverse Shrub Willow (Salix) Genomes Reveals Novel Gene Organization in Sex-Linked Regions.</title>
        <authorList>
            <person name="Hyden B."/>
            <person name="Feng K."/>
            <person name="Yates T.B."/>
            <person name="Jawdy S."/>
            <person name="Cereghino C."/>
            <person name="Smart L.B."/>
            <person name="Muchero W."/>
        </authorList>
    </citation>
    <scope>NUCLEOTIDE SEQUENCE</scope>
    <source>
        <tissue evidence="2">Shoot tip</tissue>
    </source>
</reference>
<accession>A0A9Q0Q961</accession>
<organism evidence="2 3">
    <name type="scientific">Salix koriyanagi</name>
    <dbReference type="NCBI Taxonomy" id="2511006"/>
    <lineage>
        <taxon>Eukaryota</taxon>
        <taxon>Viridiplantae</taxon>
        <taxon>Streptophyta</taxon>
        <taxon>Embryophyta</taxon>
        <taxon>Tracheophyta</taxon>
        <taxon>Spermatophyta</taxon>
        <taxon>Magnoliopsida</taxon>
        <taxon>eudicotyledons</taxon>
        <taxon>Gunneridae</taxon>
        <taxon>Pentapetalae</taxon>
        <taxon>rosids</taxon>
        <taxon>fabids</taxon>
        <taxon>Malpighiales</taxon>
        <taxon>Salicaceae</taxon>
        <taxon>Saliceae</taxon>
        <taxon>Salix</taxon>
    </lineage>
</organism>
<feature type="region of interest" description="Disordered" evidence="1">
    <location>
        <begin position="1"/>
        <end position="25"/>
    </location>
</feature>
<dbReference type="InterPro" id="IPR037488">
    <property type="entry name" value="At2g33490-like"/>
</dbReference>
<dbReference type="PANTHER" id="PTHR34119:SF1">
    <property type="entry name" value="OS04G0394700 PROTEIN"/>
    <property type="match status" value="1"/>
</dbReference>
<proteinExistence type="predicted"/>
<reference evidence="2" key="1">
    <citation type="submission" date="2022-11" db="EMBL/GenBank/DDBJ databases">
        <authorList>
            <person name="Hyden B.L."/>
            <person name="Feng K."/>
            <person name="Yates T."/>
            <person name="Jawdy S."/>
            <person name="Smart L.B."/>
            <person name="Muchero W."/>
        </authorList>
    </citation>
    <scope>NUCLEOTIDE SEQUENCE</scope>
    <source>
        <tissue evidence="2">Shoot tip</tissue>
    </source>
</reference>
<dbReference type="EMBL" id="JAPFFM010000016">
    <property type="protein sequence ID" value="KAJ6702156.1"/>
    <property type="molecule type" value="Genomic_DNA"/>
</dbReference>
<dbReference type="Proteomes" id="UP001151752">
    <property type="component" value="Chromosome 1"/>
</dbReference>
<comment type="caution">
    <text evidence="2">The sequence shown here is derived from an EMBL/GenBank/DDBJ whole genome shotgun (WGS) entry which is preliminary data.</text>
</comment>
<protein>
    <submittedName>
        <fullName evidence="2">Uncharacterized protein</fullName>
    </submittedName>
</protein>
<evidence type="ECO:0000256" key="1">
    <source>
        <dbReference type="SAM" id="MobiDB-lite"/>
    </source>
</evidence>
<sequence length="92" mass="10177">MKSSLSKLRGLAGFHKHGHGGDHKNRRNLLSLAQFDELAEAYRDMQDMKDCYDSLLSAASATANCAYVSLALAFDRYSTRTVRISPSSCLFS</sequence>
<dbReference type="AlphaFoldDB" id="A0A9Q0Q961"/>
<keyword evidence="3" id="KW-1185">Reference proteome</keyword>
<gene>
    <name evidence="2" type="ORF">OIU74_013333</name>
</gene>